<dbReference type="EMBL" id="CP034759">
    <property type="protein sequence ID" value="QBG37532.1"/>
    <property type="molecule type" value="Genomic_DNA"/>
</dbReference>
<proteinExistence type="predicted"/>
<name>A0A4P6PCN9_9GAMM</name>
<organism evidence="1 2">
    <name type="scientific">Litorilituus sediminis</name>
    <dbReference type="NCBI Taxonomy" id="718192"/>
    <lineage>
        <taxon>Bacteria</taxon>
        <taxon>Pseudomonadati</taxon>
        <taxon>Pseudomonadota</taxon>
        <taxon>Gammaproteobacteria</taxon>
        <taxon>Alteromonadales</taxon>
        <taxon>Colwelliaceae</taxon>
        <taxon>Litorilituus</taxon>
    </lineage>
</organism>
<evidence type="ECO:0000313" key="1">
    <source>
        <dbReference type="EMBL" id="QBG37532.1"/>
    </source>
</evidence>
<gene>
    <name evidence="1" type="ORF">EMK97_18215</name>
</gene>
<dbReference type="RefSeq" id="WP_130604193.1">
    <property type="nucleotide sequence ID" value="NZ_CP034759.1"/>
</dbReference>
<dbReference type="Proteomes" id="UP000290244">
    <property type="component" value="Chromosome"/>
</dbReference>
<keyword evidence="2" id="KW-1185">Reference proteome</keyword>
<evidence type="ECO:0000313" key="2">
    <source>
        <dbReference type="Proteomes" id="UP000290244"/>
    </source>
</evidence>
<reference evidence="1 2" key="1">
    <citation type="submission" date="2018-12" db="EMBL/GenBank/DDBJ databases">
        <title>Complete genome of Litorilituus sediminis.</title>
        <authorList>
            <person name="Liu A."/>
            <person name="Rong J."/>
        </authorList>
    </citation>
    <scope>NUCLEOTIDE SEQUENCE [LARGE SCALE GENOMIC DNA]</scope>
    <source>
        <strain evidence="1 2">JCM 17549</strain>
    </source>
</reference>
<dbReference type="AlphaFoldDB" id="A0A4P6PCN9"/>
<sequence length="207" mass="24433">MQNNYNIRFPNREFSLTDNELENFGEMIGIKWKVKGKYSKAFLLDLYCHNELYGINPEEVLEAIKEEENNSKIVGIKAATEFKRFPLKGLWHKHYYSARFIAQNIKNQLARGGLEKIVKEVFDPKISPVATKEMIEELSYRVVHETLDKRKNIQKMTGEWIIFAKHKGENYYLCMGTHHNEDQEIRKKIELLCSREFPFLNDILATE</sequence>
<dbReference type="OrthoDB" id="8778623at2"/>
<protein>
    <submittedName>
        <fullName evidence="1">Uncharacterized protein</fullName>
    </submittedName>
</protein>
<accession>A0A4P6PCN9</accession>
<dbReference type="KEGG" id="lsd:EMK97_18215"/>